<evidence type="ECO:0000259" key="6">
    <source>
        <dbReference type="PROSITE" id="PS50995"/>
    </source>
</evidence>
<dbReference type="PROSITE" id="PS50995">
    <property type="entry name" value="HTH_MARR_2"/>
    <property type="match status" value="1"/>
</dbReference>
<keyword evidence="5" id="KW-0804">Transcription</keyword>
<dbReference type="SUPFAM" id="SSF46785">
    <property type="entry name" value="Winged helix' DNA-binding domain"/>
    <property type="match status" value="1"/>
</dbReference>
<keyword evidence="3" id="KW-0805">Transcription regulation</keyword>
<dbReference type="PANTHER" id="PTHR33164">
    <property type="entry name" value="TRANSCRIPTIONAL REGULATOR, MARR FAMILY"/>
    <property type="match status" value="1"/>
</dbReference>
<keyword evidence="8" id="KW-1185">Reference proteome</keyword>
<keyword evidence="4" id="KW-0238">DNA-binding</keyword>
<dbReference type="SMART" id="SM00347">
    <property type="entry name" value="HTH_MARR"/>
    <property type="match status" value="1"/>
</dbReference>
<accession>A0ABN2QH32</accession>
<organism evidence="7 8">
    <name type="scientific">Amycolatopsis minnesotensis</name>
    <dbReference type="NCBI Taxonomy" id="337894"/>
    <lineage>
        <taxon>Bacteria</taxon>
        <taxon>Bacillati</taxon>
        <taxon>Actinomycetota</taxon>
        <taxon>Actinomycetes</taxon>
        <taxon>Pseudonocardiales</taxon>
        <taxon>Pseudonocardiaceae</taxon>
        <taxon>Amycolatopsis</taxon>
    </lineage>
</organism>
<evidence type="ECO:0000313" key="8">
    <source>
        <dbReference type="Proteomes" id="UP001501116"/>
    </source>
</evidence>
<dbReference type="InterPro" id="IPR000835">
    <property type="entry name" value="HTH_MarR-typ"/>
</dbReference>
<dbReference type="Proteomes" id="UP001501116">
    <property type="component" value="Unassembled WGS sequence"/>
</dbReference>
<feature type="domain" description="HTH marR-type" evidence="6">
    <location>
        <begin position="18"/>
        <end position="157"/>
    </location>
</feature>
<comment type="subcellular location">
    <subcellularLocation>
        <location evidence="1">Cytoplasm</location>
    </subcellularLocation>
</comment>
<dbReference type="InterPro" id="IPR055166">
    <property type="entry name" value="Transc_reg_Sar_Rot_HTH"/>
</dbReference>
<dbReference type="PANTHER" id="PTHR33164:SF5">
    <property type="entry name" value="ORGANIC HYDROPEROXIDE RESISTANCE TRANSCRIPTIONAL REGULATOR"/>
    <property type="match status" value="1"/>
</dbReference>
<dbReference type="Gene3D" id="1.10.10.10">
    <property type="entry name" value="Winged helix-like DNA-binding domain superfamily/Winged helix DNA-binding domain"/>
    <property type="match status" value="1"/>
</dbReference>
<evidence type="ECO:0000256" key="2">
    <source>
        <dbReference type="ARBA" id="ARBA00022490"/>
    </source>
</evidence>
<gene>
    <name evidence="7" type="ORF">GCM10009754_21600</name>
</gene>
<dbReference type="InterPro" id="IPR036388">
    <property type="entry name" value="WH-like_DNA-bd_sf"/>
</dbReference>
<dbReference type="InterPro" id="IPR036390">
    <property type="entry name" value="WH_DNA-bd_sf"/>
</dbReference>
<proteinExistence type="predicted"/>
<dbReference type="EMBL" id="BAAANN010000007">
    <property type="protein sequence ID" value="GAA1952320.1"/>
    <property type="molecule type" value="Genomic_DNA"/>
</dbReference>
<dbReference type="InterPro" id="IPR039422">
    <property type="entry name" value="MarR/SlyA-like"/>
</dbReference>
<dbReference type="PRINTS" id="PR00598">
    <property type="entry name" value="HTHMARR"/>
</dbReference>
<protein>
    <submittedName>
        <fullName evidence="7">MarR family transcriptional regulator</fullName>
    </submittedName>
</protein>
<evidence type="ECO:0000256" key="1">
    <source>
        <dbReference type="ARBA" id="ARBA00004496"/>
    </source>
</evidence>
<evidence type="ECO:0000256" key="3">
    <source>
        <dbReference type="ARBA" id="ARBA00023015"/>
    </source>
</evidence>
<comment type="caution">
    <text evidence="7">The sequence shown here is derived from an EMBL/GenBank/DDBJ whole genome shotgun (WGS) entry which is preliminary data.</text>
</comment>
<name>A0ABN2QH32_9PSEU</name>
<dbReference type="Pfam" id="PF22381">
    <property type="entry name" value="Staph_reg_Sar_Rot"/>
    <property type="match status" value="1"/>
</dbReference>
<reference evidence="7 8" key="1">
    <citation type="journal article" date="2019" name="Int. J. Syst. Evol. Microbiol.">
        <title>The Global Catalogue of Microorganisms (GCM) 10K type strain sequencing project: providing services to taxonomists for standard genome sequencing and annotation.</title>
        <authorList>
            <consortium name="The Broad Institute Genomics Platform"/>
            <consortium name="The Broad Institute Genome Sequencing Center for Infectious Disease"/>
            <person name="Wu L."/>
            <person name="Ma J."/>
        </authorList>
    </citation>
    <scope>NUCLEOTIDE SEQUENCE [LARGE SCALE GENOMIC DNA]</scope>
    <source>
        <strain evidence="7 8">JCM 14545</strain>
    </source>
</reference>
<evidence type="ECO:0000256" key="5">
    <source>
        <dbReference type="ARBA" id="ARBA00023163"/>
    </source>
</evidence>
<keyword evidence="2" id="KW-0963">Cytoplasm</keyword>
<evidence type="ECO:0000256" key="4">
    <source>
        <dbReference type="ARBA" id="ARBA00023125"/>
    </source>
</evidence>
<sequence length="157" mass="17404">MAVREYRAHAGSVTLPIEDRLCFSLYAASRAVTALYRPMLDELDLTYPQYLVMVALWDGGPAQVKDLGEALSLDSGTLSPLLKRLEKAGLVRRERRAEDERTVWITLTGDGAALKDRTEPLVPDTVDQAMGLDAAQARVLRETLRGLTTSVTEFRRA</sequence>
<evidence type="ECO:0000313" key="7">
    <source>
        <dbReference type="EMBL" id="GAA1952320.1"/>
    </source>
</evidence>